<gene>
    <name evidence="2" type="ORF">PQJ73_19065</name>
</gene>
<keyword evidence="1" id="KW-0812">Transmembrane</keyword>
<dbReference type="EMBL" id="JAQQLI010000032">
    <property type="protein sequence ID" value="MDC7787797.1"/>
    <property type="molecule type" value="Genomic_DNA"/>
</dbReference>
<evidence type="ECO:0000313" key="2">
    <source>
        <dbReference type="EMBL" id="MDC7787797.1"/>
    </source>
</evidence>
<dbReference type="RefSeq" id="WP_272778655.1">
    <property type="nucleotide sequence ID" value="NZ_JAQQLI010000032.1"/>
</dbReference>
<feature type="transmembrane region" description="Helical" evidence="1">
    <location>
        <begin position="6"/>
        <end position="23"/>
    </location>
</feature>
<feature type="transmembrane region" description="Helical" evidence="1">
    <location>
        <begin position="111"/>
        <end position="128"/>
    </location>
</feature>
<accession>A0ABT5JDV7</accession>
<keyword evidence="1" id="KW-0472">Membrane</keyword>
<dbReference type="Pfam" id="PF04654">
    <property type="entry name" value="DUF599"/>
    <property type="match status" value="1"/>
</dbReference>
<dbReference type="PANTHER" id="PTHR31881:SF6">
    <property type="entry name" value="OS09G0494600 PROTEIN"/>
    <property type="match status" value="1"/>
</dbReference>
<evidence type="ECO:0000313" key="3">
    <source>
        <dbReference type="Proteomes" id="UP001165652"/>
    </source>
</evidence>
<organism evidence="2 3">
    <name type="scientific">Rhodoplanes tepidamans</name>
    <name type="common">Rhodoplanes cryptolactis</name>
    <dbReference type="NCBI Taxonomy" id="200616"/>
    <lineage>
        <taxon>Bacteria</taxon>
        <taxon>Pseudomonadati</taxon>
        <taxon>Pseudomonadota</taxon>
        <taxon>Alphaproteobacteria</taxon>
        <taxon>Hyphomicrobiales</taxon>
        <taxon>Nitrobacteraceae</taxon>
        <taxon>Rhodoplanes</taxon>
    </lineage>
</organism>
<sequence>MSFDPLDLVAIGIFVVAWASYAITMEWTRFGRGALNSQMDEIRAIWMRRMLRRESRIVDAQIMAALQNGAAFFASTSLLAIGAALTLVRSTDQVVSVLSTLPLSLPTARELWEAKAVGLVVIFVYTFYKFAWSYRLFNYVAIMLGATPPAAEQGSEEAERHIRRTTRLFRSAGLHFNRGQRALFFALAYLGWFVGPWVLIAATVAVVLVVWHRQYASDSLRALRDEPD</sequence>
<reference evidence="2" key="1">
    <citation type="journal article" date="2023" name="Microbiol Resour">
        <title>Genome Sequences of Rhodoplanes serenus and Two Thermotolerant Strains, Rhodoplanes tepidamans and 'Rhodoplanes cryptolactis,' Further Refine the Genus.</title>
        <authorList>
            <person name="Rayyan A.A."/>
            <person name="Kyndt J.A."/>
        </authorList>
    </citation>
    <scope>NUCLEOTIDE SEQUENCE</scope>
    <source>
        <strain evidence="2">DSM 9987</strain>
    </source>
</reference>
<dbReference type="InterPro" id="IPR006747">
    <property type="entry name" value="DUF599"/>
</dbReference>
<feature type="transmembrane region" description="Helical" evidence="1">
    <location>
        <begin position="70"/>
        <end position="91"/>
    </location>
</feature>
<comment type="caution">
    <text evidence="2">The sequence shown here is derived from an EMBL/GenBank/DDBJ whole genome shotgun (WGS) entry which is preliminary data.</text>
</comment>
<dbReference type="PANTHER" id="PTHR31881">
    <property type="match status" value="1"/>
</dbReference>
<evidence type="ECO:0000256" key="1">
    <source>
        <dbReference type="SAM" id="Phobius"/>
    </source>
</evidence>
<keyword evidence="1" id="KW-1133">Transmembrane helix</keyword>
<name>A0ABT5JDV7_RHOTP</name>
<keyword evidence="3" id="KW-1185">Reference proteome</keyword>
<protein>
    <submittedName>
        <fullName evidence="2">DUF599 family protein</fullName>
    </submittedName>
</protein>
<feature type="transmembrane region" description="Helical" evidence="1">
    <location>
        <begin position="183"/>
        <end position="211"/>
    </location>
</feature>
<dbReference type="Proteomes" id="UP001165652">
    <property type="component" value="Unassembled WGS sequence"/>
</dbReference>
<reference evidence="2" key="2">
    <citation type="submission" date="2023-02" db="EMBL/GenBank/DDBJ databases">
        <authorList>
            <person name="Rayyan A."/>
            <person name="Meyer T."/>
            <person name="Kyndt J.A."/>
        </authorList>
    </citation>
    <scope>NUCLEOTIDE SEQUENCE</scope>
    <source>
        <strain evidence="2">DSM 9987</strain>
    </source>
</reference>
<proteinExistence type="predicted"/>